<proteinExistence type="predicted"/>
<dbReference type="InterPro" id="IPR025187">
    <property type="entry name" value="DUF4112"/>
</dbReference>
<feature type="region of interest" description="Disordered" evidence="1">
    <location>
        <begin position="33"/>
        <end position="58"/>
    </location>
</feature>
<dbReference type="PANTHER" id="PTHR35519:SF2">
    <property type="entry name" value="PH DOMAIN PROTEIN"/>
    <property type="match status" value="1"/>
</dbReference>
<reference evidence="3 4" key="1">
    <citation type="submission" date="2016-11" db="EMBL/GenBank/DDBJ databases">
        <title>Draft Genome Assembly of Colletotrichum chlorophyti a pathogen of herbaceous plants.</title>
        <authorList>
            <person name="Gan P."/>
            <person name="Narusaka M."/>
            <person name="Tsushima A."/>
            <person name="Narusaka Y."/>
            <person name="Takano Y."/>
            <person name="Shirasu K."/>
        </authorList>
    </citation>
    <scope>NUCLEOTIDE SEQUENCE [LARGE SCALE GENOMIC DNA]</scope>
    <source>
        <strain evidence="3 4">NTL11</strain>
    </source>
</reference>
<feature type="compositionally biased region" description="Basic and acidic residues" evidence="1">
    <location>
        <begin position="264"/>
        <end position="276"/>
    </location>
</feature>
<feature type="region of interest" description="Disordered" evidence="1">
    <location>
        <begin position="175"/>
        <end position="276"/>
    </location>
</feature>
<evidence type="ECO:0000256" key="1">
    <source>
        <dbReference type="SAM" id="MobiDB-lite"/>
    </source>
</evidence>
<dbReference type="STRING" id="708187.A0A1Q8RBI2"/>
<keyword evidence="4" id="KW-1185">Reference proteome</keyword>
<dbReference type="PANTHER" id="PTHR35519">
    <property type="entry name" value="MEMBRANE PROTEINS"/>
    <property type="match status" value="1"/>
</dbReference>
<dbReference type="Proteomes" id="UP000186583">
    <property type="component" value="Unassembled WGS sequence"/>
</dbReference>
<dbReference type="EMBL" id="MPGH01000243">
    <property type="protein sequence ID" value="OLN81609.1"/>
    <property type="molecule type" value="Genomic_DNA"/>
</dbReference>
<name>A0A1Q8RBI2_9PEZI</name>
<keyword evidence="2" id="KW-1133">Transmembrane helix</keyword>
<evidence type="ECO:0000313" key="3">
    <source>
        <dbReference type="EMBL" id="OLN81609.1"/>
    </source>
</evidence>
<dbReference type="Pfam" id="PF13430">
    <property type="entry name" value="DUF4112"/>
    <property type="match status" value="1"/>
</dbReference>
<sequence>MATLVAKWISKKILAEKLENNFGREDPYFESVPATRLDGTPHPSKVKKRRKALPPGISKKDGEVLTKVKRRAYRLDMSLFTLCGIRFGWGSVIGLIPAIGDALDAFMALMVFKTCCKVEDGLPGSVKSKMMFNIILDFAIGLVPFVGDLADAAFRANTKNAILLEEHLREKGKKNLRRSGVPIPAVDPSEADEFDRHGDRTPPEYISREPSRNGHMSASRQPSYNNGRTPTAPAQAKVRDERSRGRRGWFGFGRSQVEDVEAADDPRDRPARQPRR</sequence>
<gene>
    <name evidence="3" type="ORF">CCHL11_05536</name>
</gene>
<protein>
    <submittedName>
        <fullName evidence="3">Putative membrane protein</fullName>
    </submittedName>
</protein>
<evidence type="ECO:0000256" key="2">
    <source>
        <dbReference type="SAM" id="Phobius"/>
    </source>
</evidence>
<keyword evidence="2" id="KW-0472">Membrane</keyword>
<accession>A0A1Q8RBI2</accession>
<keyword evidence="2" id="KW-0812">Transmembrane</keyword>
<feature type="transmembrane region" description="Helical" evidence="2">
    <location>
        <begin position="79"/>
        <end position="100"/>
    </location>
</feature>
<evidence type="ECO:0000313" key="4">
    <source>
        <dbReference type="Proteomes" id="UP000186583"/>
    </source>
</evidence>
<feature type="compositionally biased region" description="Polar residues" evidence="1">
    <location>
        <begin position="214"/>
        <end position="229"/>
    </location>
</feature>
<dbReference type="OrthoDB" id="2103474at2759"/>
<organism evidence="3 4">
    <name type="scientific">Colletotrichum chlorophyti</name>
    <dbReference type="NCBI Taxonomy" id="708187"/>
    <lineage>
        <taxon>Eukaryota</taxon>
        <taxon>Fungi</taxon>
        <taxon>Dikarya</taxon>
        <taxon>Ascomycota</taxon>
        <taxon>Pezizomycotina</taxon>
        <taxon>Sordariomycetes</taxon>
        <taxon>Hypocreomycetidae</taxon>
        <taxon>Glomerellales</taxon>
        <taxon>Glomerellaceae</taxon>
        <taxon>Colletotrichum</taxon>
    </lineage>
</organism>
<feature type="transmembrane region" description="Helical" evidence="2">
    <location>
        <begin position="130"/>
        <end position="150"/>
    </location>
</feature>
<comment type="caution">
    <text evidence="3">The sequence shown here is derived from an EMBL/GenBank/DDBJ whole genome shotgun (WGS) entry which is preliminary data.</text>
</comment>
<feature type="compositionally biased region" description="Basic and acidic residues" evidence="1">
    <location>
        <begin position="194"/>
        <end position="212"/>
    </location>
</feature>
<dbReference type="AlphaFoldDB" id="A0A1Q8RBI2"/>